<accession>A0A1H9EQE4</accession>
<sequence>MLERSDTLNNQAILLASDGAYNEAIACFKRAIVIDKENYLLWFNLGVTYRDAGNLEDAENALETAYRIAPEKEDVAETYATICLMQKKHAKVQCICMDSLDLNPLNPHLWNLLGVTEFQSENYEEASSYFEQAVSINPYYLDALYNLRDTYSVLHNHKGESACEARIKELDK</sequence>
<feature type="repeat" description="TPR" evidence="3">
    <location>
        <begin position="5"/>
        <end position="38"/>
    </location>
</feature>
<keyword evidence="1" id="KW-0677">Repeat</keyword>
<evidence type="ECO:0000256" key="3">
    <source>
        <dbReference type="PROSITE-ProRule" id="PRU00339"/>
    </source>
</evidence>
<dbReference type="InterPro" id="IPR051685">
    <property type="entry name" value="Ycf3/AcsC/BcsC/TPR_MFPF"/>
</dbReference>
<dbReference type="RefSeq" id="WP_074642427.1">
    <property type="nucleotide sequence ID" value="NZ_AP025286.1"/>
</dbReference>
<organism evidence="5 6">
    <name type="scientific">Treponema bryantii</name>
    <dbReference type="NCBI Taxonomy" id="163"/>
    <lineage>
        <taxon>Bacteria</taxon>
        <taxon>Pseudomonadati</taxon>
        <taxon>Spirochaetota</taxon>
        <taxon>Spirochaetia</taxon>
        <taxon>Spirochaetales</taxon>
        <taxon>Treponemataceae</taxon>
        <taxon>Treponema</taxon>
    </lineage>
</organism>
<dbReference type="InterPro" id="IPR011990">
    <property type="entry name" value="TPR-like_helical_dom_sf"/>
</dbReference>
<dbReference type="InterPro" id="IPR056413">
    <property type="entry name" value="TPR_CcmH_CycH"/>
</dbReference>
<protein>
    <submittedName>
        <fullName evidence="5">Tetratricopeptide repeat-containing protein</fullName>
    </submittedName>
</protein>
<dbReference type="SMART" id="SM00028">
    <property type="entry name" value="TPR"/>
    <property type="match status" value="3"/>
</dbReference>
<evidence type="ECO:0000256" key="2">
    <source>
        <dbReference type="ARBA" id="ARBA00022803"/>
    </source>
</evidence>
<evidence type="ECO:0000313" key="6">
    <source>
        <dbReference type="Proteomes" id="UP000182360"/>
    </source>
</evidence>
<dbReference type="PROSITE" id="PS50005">
    <property type="entry name" value="TPR"/>
    <property type="match status" value="3"/>
</dbReference>
<evidence type="ECO:0000256" key="1">
    <source>
        <dbReference type="ARBA" id="ARBA00022737"/>
    </source>
</evidence>
<dbReference type="Gene3D" id="1.25.40.10">
    <property type="entry name" value="Tetratricopeptide repeat domain"/>
    <property type="match status" value="2"/>
</dbReference>
<name>A0A1H9EQE4_9SPIR</name>
<dbReference type="PANTHER" id="PTHR44943:SF4">
    <property type="entry name" value="TPR REPEAT-CONTAINING PROTEIN MJ0798"/>
    <property type="match status" value="1"/>
</dbReference>
<evidence type="ECO:0000259" key="4">
    <source>
        <dbReference type="Pfam" id="PF23914"/>
    </source>
</evidence>
<proteinExistence type="predicted"/>
<dbReference type="OrthoDB" id="358982at2"/>
<dbReference type="SUPFAM" id="SSF48452">
    <property type="entry name" value="TPR-like"/>
    <property type="match status" value="1"/>
</dbReference>
<dbReference type="PANTHER" id="PTHR44943">
    <property type="entry name" value="CELLULOSE SYNTHASE OPERON PROTEIN C"/>
    <property type="match status" value="1"/>
</dbReference>
<dbReference type="EMBL" id="FOFU01000003">
    <property type="protein sequence ID" value="SEQ27433.1"/>
    <property type="molecule type" value="Genomic_DNA"/>
</dbReference>
<evidence type="ECO:0000313" key="5">
    <source>
        <dbReference type="EMBL" id="SEQ27433.1"/>
    </source>
</evidence>
<dbReference type="STRING" id="163.SAMN04487775_105174"/>
<dbReference type="InterPro" id="IPR019734">
    <property type="entry name" value="TPR_rpt"/>
</dbReference>
<dbReference type="Pfam" id="PF23914">
    <property type="entry name" value="TPR_CcmH_CycH"/>
    <property type="match status" value="1"/>
</dbReference>
<dbReference type="Proteomes" id="UP000182360">
    <property type="component" value="Unassembled WGS sequence"/>
</dbReference>
<gene>
    <name evidence="5" type="ORF">SAMN04487977_103232</name>
</gene>
<dbReference type="AlphaFoldDB" id="A0A1H9EQE4"/>
<reference evidence="5 6" key="1">
    <citation type="submission" date="2016-10" db="EMBL/GenBank/DDBJ databases">
        <authorList>
            <person name="de Groot N.N."/>
        </authorList>
    </citation>
    <scope>NUCLEOTIDE SEQUENCE [LARGE SCALE GENOMIC DNA]</scope>
    <source>
        <strain evidence="5 6">B25</strain>
    </source>
</reference>
<feature type="repeat" description="TPR" evidence="3">
    <location>
        <begin position="107"/>
        <end position="140"/>
    </location>
</feature>
<keyword evidence="6" id="KW-1185">Reference proteome</keyword>
<feature type="domain" description="Cytochrome c-type biogenesis protein H TPR" evidence="4">
    <location>
        <begin position="36"/>
        <end position="134"/>
    </location>
</feature>
<feature type="repeat" description="TPR" evidence="3">
    <location>
        <begin position="39"/>
        <end position="72"/>
    </location>
</feature>
<keyword evidence="2 3" id="KW-0802">TPR repeat</keyword>